<keyword evidence="2" id="KW-1185">Reference proteome</keyword>
<dbReference type="EMBL" id="RRYP01006396">
    <property type="protein sequence ID" value="TNV81232.1"/>
    <property type="molecule type" value="Genomic_DNA"/>
</dbReference>
<dbReference type="AlphaFoldDB" id="A0A8J8NSM9"/>
<evidence type="ECO:0000313" key="2">
    <source>
        <dbReference type="Proteomes" id="UP000785679"/>
    </source>
</evidence>
<comment type="caution">
    <text evidence="1">The sequence shown here is derived from an EMBL/GenBank/DDBJ whole genome shotgun (WGS) entry which is preliminary data.</text>
</comment>
<organism evidence="1 2">
    <name type="scientific">Halteria grandinella</name>
    <dbReference type="NCBI Taxonomy" id="5974"/>
    <lineage>
        <taxon>Eukaryota</taxon>
        <taxon>Sar</taxon>
        <taxon>Alveolata</taxon>
        <taxon>Ciliophora</taxon>
        <taxon>Intramacronucleata</taxon>
        <taxon>Spirotrichea</taxon>
        <taxon>Stichotrichia</taxon>
        <taxon>Sporadotrichida</taxon>
        <taxon>Halteriidae</taxon>
        <taxon>Halteria</taxon>
    </lineage>
</organism>
<dbReference type="Proteomes" id="UP000785679">
    <property type="component" value="Unassembled WGS sequence"/>
</dbReference>
<proteinExistence type="predicted"/>
<protein>
    <submittedName>
        <fullName evidence="1">Uncharacterized protein</fullName>
    </submittedName>
</protein>
<sequence>MSIKRLIQIDLAIDKDLGNSSNWVQIMSQIAFKLISIKLSHTSGKSIDHVMPLIQDYQNLVGVLQIKKASSKAQVLKCQAILDLSIMIGSHLCKDLAIDSGSLKEYDQQAFERQSSDFINNLKETFKNQCHTQTSDLLSISVFKSRVSQIISLLSGLTSSTSNETQLSKSIHHQITQLLFDTLKNLISTFTELIFSLITQQDHILSNPVFSPSQDPIVKDIREEVYQVYYNHTNIRDAQVAKQREQIIEHMSAVIQARAQVKQWFIENQESFGVQFREYVEFAKNTYQVIYLKLQEISKEGGFNQGCMALMASGYIEEGASGSYAIEQMLIEKVGKELGSKALQVKECGYSKPYRVLKNEYDKDYVFMASRIIGQHSIQPASHGLVQKLRECFFNTIKETLSSSKDDLLKEWLERVPHTDLKFIQH</sequence>
<gene>
    <name evidence="1" type="ORF">FGO68_gene13148</name>
</gene>
<reference evidence="1" key="1">
    <citation type="submission" date="2019-06" db="EMBL/GenBank/DDBJ databases">
        <authorList>
            <person name="Zheng W."/>
        </authorList>
    </citation>
    <scope>NUCLEOTIDE SEQUENCE</scope>
    <source>
        <strain evidence="1">QDHG01</strain>
    </source>
</reference>
<evidence type="ECO:0000313" key="1">
    <source>
        <dbReference type="EMBL" id="TNV81232.1"/>
    </source>
</evidence>
<name>A0A8J8NSM9_HALGN</name>
<accession>A0A8J8NSM9</accession>